<dbReference type="STRING" id="1802723.A2675_02905"/>
<gene>
    <name evidence="1" type="ORF">A2675_02905</name>
</gene>
<dbReference type="AlphaFoldDB" id="A0A1G2S8P0"/>
<dbReference type="Proteomes" id="UP000176997">
    <property type="component" value="Unassembled WGS sequence"/>
</dbReference>
<protein>
    <submittedName>
        <fullName evidence="1">Uncharacterized protein</fullName>
    </submittedName>
</protein>
<evidence type="ECO:0000313" key="1">
    <source>
        <dbReference type="EMBL" id="OHA81367.1"/>
    </source>
</evidence>
<reference evidence="1 2" key="1">
    <citation type="journal article" date="2016" name="Nat. Commun.">
        <title>Thousands of microbial genomes shed light on interconnected biogeochemical processes in an aquifer system.</title>
        <authorList>
            <person name="Anantharaman K."/>
            <person name="Brown C.T."/>
            <person name="Hug L.A."/>
            <person name="Sharon I."/>
            <person name="Castelle C.J."/>
            <person name="Probst A.J."/>
            <person name="Thomas B.C."/>
            <person name="Singh A."/>
            <person name="Wilkins M.J."/>
            <person name="Karaoz U."/>
            <person name="Brodie E.L."/>
            <person name="Williams K.H."/>
            <person name="Hubbard S.S."/>
            <person name="Banfield J.F."/>
        </authorList>
    </citation>
    <scope>NUCLEOTIDE SEQUENCE [LARGE SCALE GENOMIC DNA]</scope>
</reference>
<organism evidence="1 2">
    <name type="scientific">Candidatus Yonathbacteria bacterium RIFCSPHIGHO2_01_FULL_51_10</name>
    <dbReference type="NCBI Taxonomy" id="1802723"/>
    <lineage>
        <taxon>Bacteria</taxon>
        <taxon>Candidatus Yonathiibacteriota</taxon>
    </lineage>
</organism>
<accession>A0A1G2S8P0</accession>
<sequence length="100" mass="11472">MSSLSQKTKKALEDFAAHVRWGALGHPDDTERFSGFVVSAYRNGDHEISMDEFLNVIDACTEKGEGARDVKFMKKRVNFLVLLFGKYEDGIKILRKFEKR</sequence>
<comment type="caution">
    <text evidence="1">The sequence shown here is derived from an EMBL/GenBank/DDBJ whole genome shotgun (WGS) entry which is preliminary data.</text>
</comment>
<evidence type="ECO:0000313" key="2">
    <source>
        <dbReference type="Proteomes" id="UP000176997"/>
    </source>
</evidence>
<name>A0A1G2S8P0_9BACT</name>
<dbReference type="EMBL" id="MHUS01000012">
    <property type="protein sequence ID" value="OHA81367.1"/>
    <property type="molecule type" value="Genomic_DNA"/>
</dbReference>
<proteinExistence type="predicted"/>